<reference evidence="2" key="1">
    <citation type="journal article" date="2017" name="Genome Biol.">
        <title>Comparative genomics reveals high biological diversity and specific adaptations in the industrially and medically important fungal genus Aspergillus.</title>
        <authorList>
            <person name="de Vries R.P."/>
            <person name="Riley R."/>
            <person name="Wiebenga A."/>
            <person name="Aguilar-Osorio G."/>
            <person name="Amillis S."/>
            <person name="Uchima C.A."/>
            <person name="Anderluh G."/>
            <person name="Asadollahi M."/>
            <person name="Askin M."/>
            <person name="Barry K."/>
            <person name="Battaglia E."/>
            <person name="Bayram O."/>
            <person name="Benocci T."/>
            <person name="Braus-Stromeyer S.A."/>
            <person name="Caldana C."/>
            <person name="Canovas D."/>
            <person name="Cerqueira G.C."/>
            <person name="Chen F."/>
            <person name="Chen W."/>
            <person name="Choi C."/>
            <person name="Clum A."/>
            <person name="Dos Santos R.A."/>
            <person name="Damasio A.R."/>
            <person name="Diallinas G."/>
            <person name="Emri T."/>
            <person name="Fekete E."/>
            <person name="Flipphi M."/>
            <person name="Freyberg S."/>
            <person name="Gallo A."/>
            <person name="Gournas C."/>
            <person name="Habgood R."/>
            <person name="Hainaut M."/>
            <person name="Harispe M.L."/>
            <person name="Henrissat B."/>
            <person name="Hilden K.S."/>
            <person name="Hope R."/>
            <person name="Hossain A."/>
            <person name="Karabika E."/>
            <person name="Karaffa L."/>
            <person name="Karanyi Z."/>
            <person name="Krasevec N."/>
            <person name="Kuo A."/>
            <person name="Kusch H."/>
            <person name="LaButti K."/>
            <person name="Lagendijk E.L."/>
            <person name="Lapidus A."/>
            <person name="Levasseur A."/>
            <person name="Lindquist E."/>
            <person name="Lipzen A."/>
            <person name="Logrieco A.F."/>
            <person name="MacCabe A."/>
            <person name="Maekelae M.R."/>
            <person name="Malavazi I."/>
            <person name="Melin P."/>
            <person name="Meyer V."/>
            <person name="Mielnichuk N."/>
            <person name="Miskei M."/>
            <person name="Molnar A.P."/>
            <person name="Mule G."/>
            <person name="Ngan C.Y."/>
            <person name="Orejas M."/>
            <person name="Orosz E."/>
            <person name="Ouedraogo J.P."/>
            <person name="Overkamp K.M."/>
            <person name="Park H.-S."/>
            <person name="Perrone G."/>
            <person name="Piumi F."/>
            <person name="Punt P.J."/>
            <person name="Ram A.F."/>
            <person name="Ramon A."/>
            <person name="Rauscher S."/>
            <person name="Record E."/>
            <person name="Riano-Pachon D.M."/>
            <person name="Robert V."/>
            <person name="Roehrig J."/>
            <person name="Ruller R."/>
            <person name="Salamov A."/>
            <person name="Salih N.S."/>
            <person name="Samson R.A."/>
            <person name="Sandor E."/>
            <person name="Sanguinetti M."/>
            <person name="Schuetze T."/>
            <person name="Sepcic K."/>
            <person name="Shelest E."/>
            <person name="Sherlock G."/>
            <person name="Sophianopoulou V."/>
            <person name="Squina F.M."/>
            <person name="Sun H."/>
            <person name="Susca A."/>
            <person name="Todd R.B."/>
            <person name="Tsang A."/>
            <person name="Unkles S.E."/>
            <person name="van de Wiele N."/>
            <person name="van Rossen-Uffink D."/>
            <person name="Oliveira J.V."/>
            <person name="Vesth T.C."/>
            <person name="Visser J."/>
            <person name="Yu J.-H."/>
            <person name="Zhou M."/>
            <person name="Andersen M.R."/>
            <person name="Archer D.B."/>
            <person name="Baker S.E."/>
            <person name="Benoit I."/>
            <person name="Brakhage A.A."/>
            <person name="Braus G.H."/>
            <person name="Fischer R."/>
            <person name="Frisvad J.C."/>
            <person name="Goldman G.H."/>
            <person name="Houbraken J."/>
            <person name="Oakley B."/>
            <person name="Pocsi I."/>
            <person name="Scazzocchio C."/>
            <person name="Seiboth B."/>
            <person name="vanKuyk P.A."/>
            <person name="Wortman J."/>
            <person name="Dyer P.S."/>
            <person name="Grigoriev I.V."/>
        </authorList>
    </citation>
    <scope>NUCLEOTIDE SEQUENCE [LARGE SCALE GENOMIC DNA]</scope>
    <source>
        <strain evidence="2">ITEM 5010</strain>
    </source>
</reference>
<dbReference type="Proteomes" id="UP000188318">
    <property type="component" value="Unassembled WGS sequence"/>
</dbReference>
<evidence type="ECO:0000313" key="1">
    <source>
        <dbReference type="EMBL" id="OOF91921.1"/>
    </source>
</evidence>
<sequence length="165" mass="19552">MTLLKILHVRFGPGRSWHARNVGAVSVEWQRFYRQGWIEKVWETRQIERVLVEAGLEWCDQMDDRERESLRELRGDIQCVPGFEEVSLEWEHSFFLSSACEQFPQTSLCIWLQRSEGLVDGGRERRLGVDEWPEYKPVYTLDDMIFPWVCGFCTEQPPRSPNNSR</sequence>
<dbReference type="EMBL" id="KV907509">
    <property type="protein sequence ID" value="OOF91921.1"/>
    <property type="molecule type" value="Genomic_DNA"/>
</dbReference>
<organism evidence="1 2">
    <name type="scientific">Aspergillus carbonarius (strain ITEM 5010)</name>
    <dbReference type="NCBI Taxonomy" id="602072"/>
    <lineage>
        <taxon>Eukaryota</taxon>
        <taxon>Fungi</taxon>
        <taxon>Dikarya</taxon>
        <taxon>Ascomycota</taxon>
        <taxon>Pezizomycotina</taxon>
        <taxon>Eurotiomycetes</taxon>
        <taxon>Eurotiomycetidae</taxon>
        <taxon>Eurotiales</taxon>
        <taxon>Aspergillaceae</taxon>
        <taxon>Aspergillus</taxon>
        <taxon>Aspergillus subgen. Circumdati</taxon>
    </lineage>
</organism>
<dbReference type="AlphaFoldDB" id="A0A1R3RBQ4"/>
<protein>
    <submittedName>
        <fullName evidence="1">Uncharacterized protein</fullName>
    </submittedName>
</protein>
<dbReference type="OrthoDB" id="2951834at2759"/>
<keyword evidence="2" id="KW-1185">Reference proteome</keyword>
<gene>
    <name evidence="1" type="ORF">ASPCADRAFT_210826</name>
</gene>
<dbReference type="VEuPathDB" id="FungiDB:ASPCADRAFT_210826"/>
<proteinExistence type="predicted"/>
<accession>A0A1R3RBQ4</accession>
<evidence type="ECO:0000313" key="2">
    <source>
        <dbReference type="Proteomes" id="UP000188318"/>
    </source>
</evidence>
<name>A0A1R3RBQ4_ASPC5</name>